<evidence type="ECO:0000313" key="17">
    <source>
        <dbReference type="Proteomes" id="UP001230051"/>
    </source>
</evidence>
<accession>A0AAD8LML8</accession>
<name>A0AAD8LML8_ACIOX</name>
<evidence type="ECO:0000256" key="4">
    <source>
        <dbReference type="ARBA" id="ARBA00022729"/>
    </source>
</evidence>
<dbReference type="SMART" id="SM00210">
    <property type="entry name" value="TSPN"/>
    <property type="match status" value="1"/>
</dbReference>
<comment type="similarity">
    <text evidence="9">Belongs to the fibril-associated collagens with interrupted helices (FACIT) family.</text>
</comment>
<evidence type="ECO:0000256" key="1">
    <source>
        <dbReference type="ARBA" id="ARBA00004498"/>
    </source>
</evidence>
<keyword evidence="3" id="KW-0272">Extracellular matrix</keyword>
<keyword evidence="7" id="KW-1015">Disulfide bond</keyword>
<evidence type="ECO:0000256" key="7">
    <source>
        <dbReference type="ARBA" id="ARBA00023157"/>
    </source>
</evidence>
<sequence length="352" mass="37751">MGTFSWQLPIVFYLLSAVLTLCSSTGEHSQRFPHTLGVNQNEGGMCPQIKIGEDDLPGFDILSQFHLGTATTLGGVETVTGSTPMQVAYRIGPDANYKIRSRSAYPLGLPEEFSFLTTFRMSGSTITKNWNIWQIQDSIGNEQLAVRVNGGTQSLEFSCTTRDNRPQTIIFSFLPFLFDSEWHKILISVERGALTLFIDCIMIDSHTLLPRGAVNLDGFTLMGKLKDTPAIAVPFELQWMLIHCDPKRPQRETCNELPSRRSTGNPGEPGSRGPEGSRGQPGIEGPSGSPGPRGMQGDRGRPGSPGPPGPAGDSGFPGQAGPRGLPGLKGPGGPIGLKGAKGKAFLLISSKC</sequence>
<evidence type="ECO:0000256" key="14">
    <source>
        <dbReference type="SAM" id="SignalP"/>
    </source>
</evidence>
<evidence type="ECO:0000256" key="8">
    <source>
        <dbReference type="ARBA" id="ARBA00023278"/>
    </source>
</evidence>
<dbReference type="InterPro" id="IPR013320">
    <property type="entry name" value="ConA-like_dom_sf"/>
</dbReference>
<dbReference type="GO" id="GO:0005581">
    <property type="term" value="C:collagen trimer"/>
    <property type="evidence" value="ECO:0007669"/>
    <property type="project" value="UniProtKB-KW"/>
</dbReference>
<reference evidence="16" key="1">
    <citation type="submission" date="2022-02" db="EMBL/GenBank/DDBJ databases">
        <title>Atlantic sturgeon de novo genome assembly.</title>
        <authorList>
            <person name="Stock M."/>
            <person name="Klopp C."/>
            <person name="Guiguen Y."/>
            <person name="Cabau C."/>
            <person name="Parinello H."/>
            <person name="Santidrian Yebra-Pimentel E."/>
            <person name="Kuhl H."/>
            <person name="Dirks R.P."/>
            <person name="Guessner J."/>
            <person name="Wuertz S."/>
            <person name="Du K."/>
            <person name="Schartl M."/>
        </authorList>
    </citation>
    <scope>NUCLEOTIDE SEQUENCE</scope>
    <source>
        <strain evidence="16">STURGEONOMICS-FGT-2020</strain>
        <tissue evidence="16">Whole blood</tissue>
    </source>
</reference>
<comment type="subunit">
    <text evidence="11">Heterotrimer of an alpha 1(IX), an alpha 2(IX) and an alpha 3(IX) chain.</text>
</comment>
<keyword evidence="17" id="KW-1185">Reference proteome</keyword>
<evidence type="ECO:0000256" key="12">
    <source>
        <dbReference type="ARBA" id="ARBA00074726"/>
    </source>
</evidence>
<proteinExistence type="inferred from homology"/>
<evidence type="ECO:0000256" key="11">
    <source>
        <dbReference type="ARBA" id="ARBA00063820"/>
    </source>
</evidence>
<dbReference type="PANTHER" id="PTHR24637">
    <property type="entry name" value="COLLAGEN"/>
    <property type="match status" value="1"/>
</dbReference>
<organism evidence="16 17">
    <name type="scientific">Acipenser oxyrinchus oxyrinchus</name>
    <dbReference type="NCBI Taxonomy" id="40147"/>
    <lineage>
        <taxon>Eukaryota</taxon>
        <taxon>Metazoa</taxon>
        <taxon>Chordata</taxon>
        <taxon>Craniata</taxon>
        <taxon>Vertebrata</taxon>
        <taxon>Euteleostomi</taxon>
        <taxon>Actinopterygii</taxon>
        <taxon>Chondrostei</taxon>
        <taxon>Acipenseriformes</taxon>
        <taxon>Acipenseridae</taxon>
        <taxon>Acipenser</taxon>
    </lineage>
</organism>
<feature type="domain" description="Thrombospondin-like N-terminal" evidence="15">
    <location>
        <begin position="52"/>
        <end position="246"/>
    </location>
</feature>
<dbReference type="Pfam" id="PF01391">
    <property type="entry name" value="Collagen"/>
    <property type="match status" value="1"/>
</dbReference>
<feature type="compositionally biased region" description="Low complexity" evidence="13">
    <location>
        <begin position="264"/>
        <end position="295"/>
    </location>
</feature>
<evidence type="ECO:0000256" key="6">
    <source>
        <dbReference type="ARBA" id="ARBA00023119"/>
    </source>
</evidence>
<evidence type="ECO:0000256" key="10">
    <source>
        <dbReference type="ARBA" id="ARBA00054091"/>
    </source>
</evidence>
<evidence type="ECO:0000256" key="2">
    <source>
        <dbReference type="ARBA" id="ARBA00022525"/>
    </source>
</evidence>
<feature type="compositionally biased region" description="Gly residues" evidence="13">
    <location>
        <begin position="327"/>
        <end position="336"/>
    </location>
</feature>
<dbReference type="SUPFAM" id="SSF49899">
    <property type="entry name" value="Concanavalin A-like lectins/glucanases"/>
    <property type="match status" value="1"/>
</dbReference>
<dbReference type="AlphaFoldDB" id="A0AAD8LML8"/>
<comment type="function">
    <text evidence="10">Structural component of hyaline cartilage and vitreous of the eye.</text>
</comment>
<evidence type="ECO:0000256" key="5">
    <source>
        <dbReference type="ARBA" id="ARBA00022737"/>
    </source>
</evidence>
<evidence type="ECO:0000256" key="3">
    <source>
        <dbReference type="ARBA" id="ARBA00022530"/>
    </source>
</evidence>
<evidence type="ECO:0000259" key="15">
    <source>
        <dbReference type="SMART" id="SM00210"/>
    </source>
</evidence>
<keyword evidence="4 14" id="KW-0732">Signal</keyword>
<keyword evidence="8" id="KW-0379">Hydroxylation</keyword>
<feature type="chain" id="PRO_5041900033" description="Collagen alpha-1(IX) chain" evidence="14">
    <location>
        <begin position="25"/>
        <end position="352"/>
    </location>
</feature>
<evidence type="ECO:0000313" key="16">
    <source>
        <dbReference type="EMBL" id="KAK1171655.1"/>
    </source>
</evidence>
<feature type="compositionally biased region" description="Low complexity" evidence="13">
    <location>
        <begin position="311"/>
        <end position="326"/>
    </location>
</feature>
<feature type="region of interest" description="Disordered" evidence="13">
    <location>
        <begin position="250"/>
        <end position="339"/>
    </location>
</feature>
<dbReference type="GO" id="GO:0009887">
    <property type="term" value="P:animal organ morphogenesis"/>
    <property type="evidence" value="ECO:0007669"/>
    <property type="project" value="UniProtKB-ARBA"/>
</dbReference>
<comment type="caution">
    <text evidence="16">The sequence shown here is derived from an EMBL/GenBank/DDBJ whole genome shotgun (WGS) entry which is preliminary data.</text>
</comment>
<dbReference type="PANTHER" id="PTHR24637:SF388">
    <property type="entry name" value="NEMATODE CUTICLE COLLAGEN N-TERMINAL DOMAIN-CONTAINING PROTEIN"/>
    <property type="match status" value="1"/>
</dbReference>
<dbReference type="InterPro" id="IPR048287">
    <property type="entry name" value="TSPN-like_N"/>
</dbReference>
<protein>
    <recommendedName>
        <fullName evidence="12">Collagen alpha-1(IX) chain</fullName>
    </recommendedName>
</protein>
<dbReference type="Gene3D" id="2.60.120.200">
    <property type="match status" value="1"/>
</dbReference>
<comment type="subcellular location">
    <subcellularLocation>
        <location evidence="1">Secreted</location>
        <location evidence="1">Extracellular space</location>
        <location evidence="1">Extracellular matrix</location>
    </subcellularLocation>
</comment>
<dbReference type="EMBL" id="JAGXEW010000005">
    <property type="protein sequence ID" value="KAK1171655.1"/>
    <property type="molecule type" value="Genomic_DNA"/>
</dbReference>
<keyword evidence="2" id="KW-0964">Secreted</keyword>
<dbReference type="Proteomes" id="UP001230051">
    <property type="component" value="Unassembled WGS sequence"/>
</dbReference>
<feature type="signal peptide" evidence="14">
    <location>
        <begin position="1"/>
        <end position="24"/>
    </location>
</feature>
<dbReference type="FunFam" id="2.60.120.200:FF:000105">
    <property type="entry name" value="Collagen type IX alpha 1 chain"/>
    <property type="match status" value="1"/>
</dbReference>
<keyword evidence="6 16" id="KW-0176">Collagen</keyword>
<evidence type="ECO:0000256" key="9">
    <source>
        <dbReference type="ARBA" id="ARBA00049648"/>
    </source>
</evidence>
<dbReference type="InterPro" id="IPR008160">
    <property type="entry name" value="Collagen"/>
</dbReference>
<gene>
    <name evidence="16" type="primary">COL9A1</name>
    <name evidence="16" type="ORF">AOXY_G6536</name>
</gene>
<keyword evidence="5" id="KW-0677">Repeat</keyword>
<evidence type="ECO:0000256" key="13">
    <source>
        <dbReference type="SAM" id="MobiDB-lite"/>
    </source>
</evidence>